<organism evidence="8 9">
    <name type="scientific">Ensete ventricosum</name>
    <name type="common">Abyssinian banana</name>
    <name type="synonym">Musa ensete</name>
    <dbReference type="NCBI Taxonomy" id="4639"/>
    <lineage>
        <taxon>Eukaryota</taxon>
        <taxon>Viridiplantae</taxon>
        <taxon>Streptophyta</taxon>
        <taxon>Embryophyta</taxon>
        <taxon>Tracheophyta</taxon>
        <taxon>Spermatophyta</taxon>
        <taxon>Magnoliopsida</taxon>
        <taxon>Liliopsida</taxon>
        <taxon>Zingiberales</taxon>
        <taxon>Musaceae</taxon>
        <taxon>Ensete</taxon>
    </lineage>
</organism>
<reference evidence="8 9" key="1">
    <citation type="submission" date="2022-12" db="EMBL/GenBank/DDBJ databases">
        <title>Chromosome-scale assembly of the Ensete ventricosum genome.</title>
        <authorList>
            <person name="Dussert Y."/>
            <person name="Stocks J."/>
            <person name="Wendawek A."/>
            <person name="Woldeyes F."/>
            <person name="Nichols R.A."/>
            <person name="Borrell J.S."/>
        </authorList>
    </citation>
    <scope>NUCLEOTIDE SEQUENCE [LARGE SCALE GENOMIC DNA]</scope>
    <source>
        <strain evidence="9">cv. Maze</strain>
        <tissue evidence="8">Seeds</tissue>
    </source>
</reference>
<dbReference type="Pfam" id="PF01486">
    <property type="entry name" value="K-box"/>
    <property type="match status" value="1"/>
</dbReference>
<dbReference type="GO" id="GO:0046983">
    <property type="term" value="F:protein dimerization activity"/>
    <property type="evidence" value="ECO:0007669"/>
    <property type="project" value="InterPro"/>
</dbReference>
<keyword evidence="2" id="KW-0805">Transcription regulation</keyword>
<evidence type="ECO:0000256" key="4">
    <source>
        <dbReference type="ARBA" id="ARBA00023163"/>
    </source>
</evidence>
<dbReference type="Gene3D" id="3.40.1810.10">
    <property type="entry name" value="Transcription factor, MADS-box"/>
    <property type="match status" value="1"/>
</dbReference>
<keyword evidence="5" id="KW-0539">Nucleus</keyword>
<dbReference type="FunFam" id="3.40.1810.10:FF:000008">
    <property type="entry name" value="MADS-box transcription factor 1"/>
    <property type="match status" value="1"/>
</dbReference>
<evidence type="ECO:0000256" key="5">
    <source>
        <dbReference type="ARBA" id="ARBA00023242"/>
    </source>
</evidence>
<proteinExistence type="predicted"/>
<dbReference type="Proteomes" id="UP001222027">
    <property type="component" value="Unassembled WGS sequence"/>
</dbReference>
<feature type="domain" description="MADS-box" evidence="6">
    <location>
        <begin position="2"/>
        <end position="62"/>
    </location>
</feature>
<evidence type="ECO:0000256" key="1">
    <source>
        <dbReference type="ARBA" id="ARBA00004123"/>
    </source>
</evidence>
<comment type="caution">
    <text evidence="8">The sequence shown here is derived from an EMBL/GenBank/DDBJ whole genome shotgun (WGS) entry which is preliminary data.</text>
</comment>
<dbReference type="PROSITE" id="PS50066">
    <property type="entry name" value="MADS_BOX_2"/>
    <property type="match status" value="1"/>
</dbReference>
<dbReference type="InterPro" id="IPR033896">
    <property type="entry name" value="MEF2-like_N"/>
</dbReference>
<keyword evidence="4" id="KW-0804">Transcription</keyword>
<name>A0AAV8QEW9_ENSVE</name>
<evidence type="ECO:0000313" key="9">
    <source>
        <dbReference type="Proteomes" id="UP001222027"/>
    </source>
</evidence>
<keyword evidence="3" id="KW-0238">DNA-binding</keyword>
<dbReference type="GO" id="GO:0000977">
    <property type="term" value="F:RNA polymerase II transcription regulatory region sequence-specific DNA binding"/>
    <property type="evidence" value="ECO:0007669"/>
    <property type="project" value="InterPro"/>
</dbReference>
<dbReference type="InterPro" id="IPR036879">
    <property type="entry name" value="TF_MADSbox_sf"/>
</dbReference>
<accession>A0AAV8QEW9</accession>
<gene>
    <name evidence="8" type="ORF">OPV22_030002</name>
</gene>
<evidence type="ECO:0000256" key="3">
    <source>
        <dbReference type="ARBA" id="ARBA00023125"/>
    </source>
</evidence>
<dbReference type="SMART" id="SM00432">
    <property type="entry name" value="MADS"/>
    <property type="match status" value="1"/>
</dbReference>
<sequence>MARRGRVELRRVEDRISRQVRFSKRRSGLFKKAYELAVLCDAEVALVVFSPAGKLYEFSSILSLEKTIDRYQKFMKEERYFGKHDDQKQNSEQGFAHSEGNSKLLEIVERFFGTDFDKLNMDDLDGLENDICHALKWIRSRKNKLMMDSLGNLSSKEKSLLEERRLLQSAVIMQERSDANKIADNKAAAEAAGTLRGITEGHQASGRCYRCPLLFVVVRCGVCTYSSASGQFGSDAT</sequence>
<dbReference type="Pfam" id="PF00319">
    <property type="entry name" value="SRF-TF"/>
    <property type="match status" value="1"/>
</dbReference>
<dbReference type="InterPro" id="IPR050142">
    <property type="entry name" value="MADS-box/MEF2_TF"/>
</dbReference>
<dbReference type="GO" id="GO:0003700">
    <property type="term" value="F:DNA-binding transcription factor activity"/>
    <property type="evidence" value="ECO:0007669"/>
    <property type="project" value="InterPro"/>
</dbReference>
<evidence type="ECO:0000259" key="7">
    <source>
        <dbReference type="PROSITE" id="PS51297"/>
    </source>
</evidence>
<dbReference type="PRINTS" id="PR00404">
    <property type="entry name" value="MADSDOMAIN"/>
</dbReference>
<dbReference type="InterPro" id="IPR002100">
    <property type="entry name" value="TF_MADSbox"/>
</dbReference>
<dbReference type="GO" id="GO:0005634">
    <property type="term" value="C:nucleus"/>
    <property type="evidence" value="ECO:0007669"/>
    <property type="project" value="UniProtKB-SubCell"/>
</dbReference>
<dbReference type="InterPro" id="IPR002487">
    <property type="entry name" value="TF_Kbox"/>
</dbReference>
<dbReference type="GO" id="GO:0045944">
    <property type="term" value="P:positive regulation of transcription by RNA polymerase II"/>
    <property type="evidence" value="ECO:0007669"/>
    <property type="project" value="InterPro"/>
</dbReference>
<comment type="subcellular location">
    <subcellularLocation>
        <location evidence="1">Nucleus</location>
    </subcellularLocation>
</comment>
<protein>
    <recommendedName>
        <fullName evidence="10">MADS-box domain-containing protein</fullName>
    </recommendedName>
</protein>
<dbReference type="SUPFAM" id="SSF55455">
    <property type="entry name" value="SRF-like"/>
    <property type="match status" value="1"/>
</dbReference>
<evidence type="ECO:0008006" key="10">
    <source>
        <dbReference type="Google" id="ProtNLM"/>
    </source>
</evidence>
<evidence type="ECO:0000313" key="8">
    <source>
        <dbReference type="EMBL" id="KAJ8467450.1"/>
    </source>
</evidence>
<feature type="domain" description="K-box" evidence="7">
    <location>
        <begin position="86"/>
        <end position="179"/>
    </location>
</feature>
<keyword evidence="9" id="KW-1185">Reference proteome</keyword>
<dbReference type="PROSITE" id="PS51297">
    <property type="entry name" value="K_BOX"/>
    <property type="match status" value="1"/>
</dbReference>
<dbReference type="CDD" id="cd00265">
    <property type="entry name" value="MADS_MEF2_like"/>
    <property type="match status" value="1"/>
</dbReference>
<dbReference type="EMBL" id="JAQQAF010000008">
    <property type="protein sequence ID" value="KAJ8467450.1"/>
    <property type="molecule type" value="Genomic_DNA"/>
</dbReference>
<dbReference type="AlphaFoldDB" id="A0AAV8QEW9"/>
<dbReference type="PANTHER" id="PTHR48019">
    <property type="entry name" value="SERUM RESPONSE FACTOR HOMOLOG"/>
    <property type="match status" value="1"/>
</dbReference>
<evidence type="ECO:0000259" key="6">
    <source>
        <dbReference type="PROSITE" id="PS50066"/>
    </source>
</evidence>
<evidence type="ECO:0000256" key="2">
    <source>
        <dbReference type="ARBA" id="ARBA00023015"/>
    </source>
</evidence>